<comment type="caution">
    <text evidence="2">The sequence shown here is derived from an EMBL/GenBank/DDBJ whole genome shotgun (WGS) entry which is preliminary data.</text>
</comment>
<proteinExistence type="predicted"/>
<sequence>MGAGPTRSLKVKFAKLCMEQPSAQPEGGRKTRPLGQCIVHPPFAFSFWVFMQEPTSRGELGRRAYLLMGFFMPAASGTPVISLALAAGQGHHGQDGRLEIWVGNEVKPPSDEEVADGKTASDLAMVKAGQWMHVVLSIQHRSVSAYLQGEKVVDAKLQGRMQFSSLTPEPQRGVCFVGFPPPDILRYQNSTSIMEGLIAHMTYHDEGLTKSQVYDAYFRSRHMLPTDRDIPPMEEANERKEHGPQREESQQEGSQEADTRG</sequence>
<dbReference type="InterPro" id="IPR013320">
    <property type="entry name" value="ConA-like_dom_sf"/>
</dbReference>
<dbReference type="AlphaFoldDB" id="A0AA36J4K9"/>
<feature type="compositionally biased region" description="Basic and acidic residues" evidence="1">
    <location>
        <begin position="225"/>
        <end position="249"/>
    </location>
</feature>
<evidence type="ECO:0000313" key="3">
    <source>
        <dbReference type="Proteomes" id="UP001178507"/>
    </source>
</evidence>
<dbReference type="EMBL" id="CAUJNA010003339">
    <property type="protein sequence ID" value="CAJ1399505.1"/>
    <property type="molecule type" value="Genomic_DNA"/>
</dbReference>
<keyword evidence="3" id="KW-1185">Reference proteome</keyword>
<gene>
    <name evidence="2" type="ORF">EVOR1521_LOCUS23024</name>
</gene>
<evidence type="ECO:0000256" key="1">
    <source>
        <dbReference type="SAM" id="MobiDB-lite"/>
    </source>
</evidence>
<reference evidence="2" key="1">
    <citation type="submission" date="2023-08" db="EMBL/GenBank/DDBJ databases">
        <authorList>
            <person name="Chen Y."/>
            <person name="Shah S."/>
            <person name="Dougan E. K."/>
            <person name="Thang M."/>
            <person name="Chan C."/>
        </authorList>
    </citation>
    <scope>NUCLEOTIDE SEQUENCE</scope>
</reference>
<protein>
    <submittedName>
        <fullName evidence="2">Uncharacterized protein</fullName>
    </submittedName>
</protein>
<dbReference type="Gene3D" id="2.60.120.200">
    <property type="match status" value="1"/>
</dbReference>
<dbReference type="Proteomes" id="UP001178507">
    <property type="component" value="Unassembled WGS sequence"/>
</dbReference>
<dbReference type="SUPFAM" id="SSF49899">
    <property type="entry name" value="Concanavalin A-like lectins/glucanases"/>
    <property type="match status" value="1"/>
</dbReference>
<accession>A0AA36J4K9</accession>
<organism evidence="2 3">
    <name type="scientific">Effrenium voratum</name>
    <dbReference type="NCBI Taxonomy" id="2562239"/>
    <lineage>
        <taxon>Eukaryota</taxon>
        <taxon>Sar</taxon>
        <taxon>Alveolata</taxon>
        <taxon>Dinophyceae</taxon>
        <taxon>Suessiales</taxon>
        <taxon>Symbiodiniaceae</taxon>
        <taxon>Effrenium</taxon>
    </lineage>
</organism>
<feature type="region of interest" description="Disordered" evidence="1">
    <location>
        <begin position="225"/>
        <end position="261"/>
    </location>
</feature>
<feature type="compositionally biased region" description="Low complexity" evidence="1">
    <location>
        <begin position="251"/>
        <end position="261"/>
    </location>
</feature>
<name>A0AA36J4K9_9DINO</name>
<evidence type="ECO:0000313" key="2">
    <source>
        <dbReference type="EMBL" id="CAJ1399505.1"/>
    </source>
</evidence>